<dbReference type="Gene3D" id="2.130.10.10">
    <property type="entry name" value="YVTN repeat-like/Quinoprotein amine dehydrogenase"/>
    <property type="match status" value="1"/>
</dbReference>
<dbReference type="AlphaFoldDB" id="A0A1X9STQ2"/>
<dbReference type="SUPFAM" id="SSF50978">
    <property type="entry name" value="WD40 repeat-like"/>
    <property type="match status" value="1"/>
</dbReference>
<dbReference type="Proteomes" id="UP000194309">
    <property type="component" value="Chromosome"/>
</dbReference>
<dbReference type="EMBL" id="CP018788">
    <property type="protein sequence ID" value="ARQ99575.1"/>
    <property type="molecule type" value="Genomic_DNA"/>
</dbReference>
<protein>
    <submittedName>
        <fullName evidence="1">Uncharacterized protein</fullName>
    </submittedName>
</protein>
<evidence type="ECO:0000313" key="2">
    <source>
        <dbReference type="Proteomes" id="UP000194309"/>
    </source>
</evidence>
<dbReference type="InterPro" id="IPR015943">
    <property type="entry name" value="WD40/YVTN_repeat-like_dom_sf"/>
</dbReference>
<accession>A0A381DAM7</accession>
<keyword evidence="2" id="KW-1185">Reference proteome</keyword>
<dbReference type="KEGG" id="cdev:CIGN_1320"/>
<reference evidence="1 2" key="1">
    <citation type="journal article" date="2017" name="Genome Biol. Evol.">
        <title>Comparative Genomic Analysis Identifies a Campylobacter Clade Deficient in Selenium Metabolism.</title>
        <authorList>
            <person name="Miller W.G."/>
            <person name="Yee E."/>
            <person name="Lopes B.S."/>
            <person name="Chapman M.H."/>
            <person name="Huynh S."/>
            <person name="Bono J.L."/>
            <person name="Parker C.T."/>
            <person name="Strachan N.J.C."/>
            <person name="Forbes K.J."/>
        </authorList>
    </citation>
    <scope>NUCLEOTIDE SEQUENCE [LARGE SCALE GENOMIC DNA]</scope>
    <source>
        <strain evidence="1 2">NCTC 13003</strain>
    </source>
</reference>
<dbReference type="STRING" id="1660064.CIGN_1320"/>
<evidence type="ECO:0000313" key="1">
    <source>
        <dbReference type="EMBL" id="ARQ99575.1"/>
    </source>
</evidence>
<proteinExistence type="predicted"/>
<name>A0A1X9STQ2_9BACT</name>
<dbReference type="InterPro" id="IPR036322">
    <property type="entry name" value="WD40_repeat_dom_sf"/>
</dbReference>
<accession>A0A1X9STQ2</accession>
<organism evidence="1 2">
    <name type="scientific">Campylobacter devanensis</name>
    <dbReference type="NCBI Taxonomy" id="3161138"/>
    <lineage>
        <taxon>Bacteria</taxon>
        <taxon>Pseudomonadati</taxon>
        <taxon>Campylobacterota</taxon>
        <taxon>Epsilonproteobacteria</taxon>
        <taxon>Campylobacterales</taxon>
        <taxon>Campylobacteraceae</taxon>
        <taxon>Campylobacter</taxon>
    </lineage>
</organism>
<gene>
    <name evidence="1" type="ORF">CIGN_1320</name>
</gene>
<sequence length="287" mass="32495">MKILLCIFVFVIIGFAKCQLVQKPSNDINSVDVSQTQIAYSNLKNLYIADLKTYKILSQIDIKSDKINVIKFNNLNLIIGLDSGYAIQINPKGVKSILIDPTKTNIIDGITSINFIKDKIIFTLGNATLIIYDTINNIYKKSNLNLNSKITATHIIDNALYIASFDRNIYKVELDTITINKIMQTSNLPTAMIDLNQELIIGLIDGNIIYKNKIYKISNNQISTIKIYKDNIYIGDWDSNLYIYDFNLNLKNSTKIGYDSILDIFISKNSQVALWNSAIFSCNFGIE</sequence>
<dbReference type="OrthoDB" id="5360256at2"/>